<feature type="region of interest" description="Disordered" evidence="1">
    <location>
        <begin position="66"/>
        <end position="85"/>
    </location>
</feature>
<dbReference type="WBParaSite" id="GPUH_0000934901-mRNA-1">
    <property type="protein sequence ID" value="GPUH_0000934901-mRNA-1"/>
    <property type="gene ID" value="GPUH_0000934901"/>
</dbReference>
<reference evidence="2 3" key="2">
    <citation type="submission" date="2018-11" db="EMBL/GenBank/DDBJ databases">
        <authorList>
            <consortium name="Pathogen Informatics"/>
        </authorList>
    </citation>
    <scope>NUCLEOTIDE SEQUENCE [LARGE SCALE GENOMIC DNA]</scope>
</reference>
<proteinExistence type="predicted"/>
<protein>
    <submittedName>
        <fullName evidence="4">CCDC50_N domain-containing protein</fullName>
    </submittedName>
</protein>
<dbReference type="EMBL" id="UYRT01030114">
    <property type="protein sequence ID" value="VDK71020.1"/>
    <property type="molecule type" value="Genomic_DNA"/>
</dbReference>
<name>A0A183DKU7_9BILA</name>
<dbReference type="Proteomes" id="UP000271098">
    <property type="component" value="Unassembled WGS sequence"/>
</dbReference>
<evidence type="ECO:0000256" key="1">
    <source>
        <dbReference type="SAM" id="MobiDB-lite"/>
    </source>
</evidence>
<evidence type="ECO:0000313" key="2">
    <source>
        <dbReference type="EMBL" id="VDK71020.1"/>
    </source>
</evidence>
<dbReference type="AlphaFoldDB" id="A0A183DKU7"/>
<sequence>MIAQAIPDKLASICNEDSEPKLDENVNSPDYRYQRELNNRIRREQESDYQRSLAADRERLKERKRIESERKLAEKNEREKRKREQEKKEVCFPLLKCPDMAASSCFSGMSESTVSREFFSLPVYLFLISSADLSRWFEFRECCSVLRFVILFRG</sequence>
<evidence type="ECO:0000313" key="4">
    <source>
        <dbReference type="WBParaSite" id="GPUH_0000934901-mRNA-1"/>
    </source>
</evidence>
<reference evidence="4" key="1">
    <citation type="submission" date="2016-06" db="UniProtKB">
        <authorList>
            <consortium name="WormBaseParasite"/>
        </authorList>
    </citation>
    <scope>IDENTIFICATION</scope>
</reference>
<keyword evidence="3" id="KW-1185">Reference proteome</keyword>
<accession>A0A183DKU7</accession>
<organism evidence="4">
    <name type="scientific">Gongylonema pulchrum</name>
    <dbReference type="NCBI Taxonomy" id="637853"/>
    <lineage>
        <taxon>Eukaryota</taxon>
        <taxon>Metazoa</taxon>
        <taxon>Ecdysozoa</taxon>
        <taxon>Nematoda</taxon>
        <taxon>Chromadorea</taxon>
        <taxon>Rhabditida</taxon>
        <taxon>Spirurina</taxon>
        <taxon>Spiruromorpha</taxon>
        <taxon>Spiruroidea</taxon>
        <taxon>Gongylonematidae</taxon>
        <taxon>Gongylonema</taxon>
    </lineage>
</organism>
<gene>
    <name evidence="2" type="ORF">GPUH_LOCUS9338</name>
</gene>
<evidence type="ECO:0000313" key="3">
    <source>
        <dbReference type="Proteomes" id="UP000271098"/>
    </source>
</evidence>